<reference evidence="14" key="3">
    <citation type="submission" date="2025-09" db="UniProtKB">
        <authorList>
            <consortium name="Ensembl"/>
        </authorList>
    </citation>
    <scope>IDENTIFICATION</scope>
</reference>
<feature type="domain" description="Ig-like" evidence="13">
    <location>
        <begin position="26"/>
        <end position="139"/>
    </location>
</feature>
<dbReference type="SUPFAM" id="SSF49899">
    <property type="entry name" value="Concanavalin A-like lectins/glucanases"/>
    <property type="match status" value="1"/>
</dbReference>
<dbReference type="InterPro" id="IPR001870">
    <property type="entry name" value="B30.2/SPRY"/>
</dbReference>
<comment type="similarity">
    <text evidence="2">Belongs to the immunoglobulin superfamily. BTN/MOG family.</text>
</comment>
<dbReference type="FunFam" id="2.60.40.10:FF:000208">
    <property type="entry name" value="Butyrophilin subfamily 1 member A1"/>
    <property type="match status" value="1"/>
</dbReference>
<dbReference type="AlphaFoldDB" id="A0A8I5TC84"/>
<evidence type="ECO:0000256" key="6">
    <source>
        <dbReference type="ARBA" id="ARBA00023136"/>
    </source>
</evidence>
<dbReference type="PANTHER" id="PTHR24100">
    <property type="entry name" value="BUTYROPHILIN"/>
    <property type="match status" value="1"/>
</dbReference>
<dbReference type="CDD" id="cd15820">
    <property type="entry name" value="SPRY_PRY_BTN3"/>
    <property type="match status" value="1"/>
</dbReference>
<dbReference type="PROSITE" id="PS50188">
    <property type="entry name" value="B302_SPRY"/>
    <property type="match status" value="1"/>
</dbReference>
<evidence type="ECO:0000256" key="9">
    <source>
        <dbReference type="ARBA" id="ARBA00023319"/>
    </source>
</evidence>
<evidence type="ECO:0000256" key="11">
    <source>
        <dbReference type="SAM" id="SignalP"/>
    </source>
</evidence>
<dbReference type="Pfam" id="PF07686">
    <property type="entry name" value="V-set"/>
    <property type="match status" value="1"/>
</dbReference>
<dbReference type="GeneTree" id="ENSGT00940000162723"/>
<evidence type="ECO:0000256" key="7">
    <source>
        <dbReference type="ARBA" id="ARBA00023157"/>
    </source>
</evidence>
<dbReference type="OMA" id="EACTFPP"/>
<dbReference type="InterPro" id="IPR050504">
    <property type="entry name" value="IgSF_BTN/MOG"/>
</dbReference>
<keyword evidence="4 11" id="KW-0732">Signal</keyword>
<evidence type="ECO:0000256" key="5">
    <source>
        <dbReference type="ARBA" id="ARBA00022989"/>
    </source>
</evidence>
<dbReference type="InterPro" id="IPR036179">
    <property type="entry name" value="Ig-like_dom_sf"/>
</dbReference>
<dbReference type="Pfam" id="PF22705">
    <property type="entry name" value="C2-set_3"/>
    <property type="match status" value="1"/>
</dbReference>
<evidence type="ECO:0000313" key="15">
    <source>
        <dbReference type="Proteomes" id="UP000001595"/>
    </source>
</evidence>
<dbReference type="PANTHER" id="PTHR24100:SF128">
    <property type="entry name" value="BUTYROPHILIN SUBFAMILY 3 MEMBER A1"/>
    <property type="match status" value="1"/>
</dbReference>
<evidence type="ECO:0000256" key="4">
    <source>
        <dbReference type="ARBA" id="ARBA00022729"/>
    </source>
</evidence>
<dbReference type="GO" id="GO:0009897">
    <property type="term" value="C:external side of plasma membrane"/>
    <property type="evidence" value="ECO:0007669"/>
    <property type="project" value="TreeGrafter"/>
</dbReference>
<dbReference type="GO" id="GO:0005102">
    <property type="term" value="F:signaling receptor binding"/>
    <property type="evidence" value="ECO:0007669"/>
    <property type="project" value="TreeGrafter"/>
</dbReference>
<keyword evidence="8" id="KW-0325">Glycoprotein</keyword>
<dbReference type="InterPro" id="IPR003599">
    <property type="entry name" value="Ig_sub"/>
</dbReference>
<feature type="chain" id="PRO_5035303894" description="Butyrophilin subfamily 3 member A3" evidence="11">
    <location>
        <begin position="30"/>
        <end position="558"/>
    </location>
</feature>
<dbReference type="Gene3D" id="2.60.120.920">
    <property type="match status" value="1"/>
</dbReference>
<evidence type="ECO:0000256" key="1">
    <source>
        <dbReference type="ARBA" id="ARBA00004479"/>
    </source>
</evidence>
<name>A0A8I5TC84_PONAB</name>
<dbReference type="FunFam" id="2.60.120.920:FF:000004">
    <property type="entry name" value="Butyrophilin subfamily 1 member A1"/>
    <property type="match status" value="1"/>
</dbReference>
<feature type="domain" description="B30.2/SPRY" evidence="12">
    <location>
        <begin position="313"/>
        <end position="508"/>
    </location>
</feature>
<reference evidence="14 15" key="1">
    <citation type="submission" date="2008-02" db="EMBL/GenBank/DDBJ databases">
        <title>A 6x draft sequence assembly of the Pongo pygmaeus abelii genome.</title>
        <authorList>
            <person name="Wilson R.K."/>
            <person name="Mardis E."/>
        </authorList>
    </citation>
    <scope>NUCLEOTIDE SEQUENCE [LARGE SCALE GENOMIC DNA]</scope>
</reference>
<dbReference type="Pfam" id="PF13765">
    <property type="entry name" value="PRY"/>
    <property type="match status" value="1"/>
</dbReference>
<dbReference type="InterPro" id="IPR053896">
    <property type="entry name" value="BTN3A2-like_Ig-C"/>
</dbReference>
<dbReference type="PRINTS" id="PR01407">
    <property type="entry name" value="BUTYPHLNCDUF"/>
</dbReference>
<dbReference type="GO" id="GO:0001817">
    <property type="term" value="P:regulation of cytokine production"/>
    <property type="evidence" value="ECO:0007669"/>
    <property type="project" value="TreeGrafter"/>
</dbReference>
<comment type="subcellular location">
    <subcellularLocation>
        <location evidence="1">Membrane</location>
        <topology evidence="1">Single-pass type I membrane protein</topology>
    </subcellularLocation>
</comment>
<dbReference type="InterPro" id="IPR006574">
    <property type="entry name" value="PRY"/>
</dbReference>
<dbReference type="InterPro" id="IPR037954">
    <property type="entry name" value="SPRY_PRY_BTN3"/>
</dbReference>
<dbReference type="InterPro" id="IPR013106">
    <property type="entry name" value="Ig_V-set"/>
</dbReference>
<dbReference type="Gene3D" id="2.60.40.10">
    <property type="entry name" value="Immunoglobulins"/>
    <property type="match status" value="2"/>
</dbReference>
<dbReference type="InterPro" id="IPR003877">
    <property type="entry name" value="SPRY_dom"/>
</dbReference>
<dbReference type="InterPro" id="IPR043136">
    <property type="entry name" value="B30.2/SPRY_sf"/>
</dbReference>
<organism evidence="14 15">
    <name type="scientific">Pongo abelii</name>
    <name type="common">Sumatran orangutan</name>
    <name type="synonym">Pongo pygmaeus abelii</name>
    <dbReference type="NCBI Taxonomy" id="9601"/>
    <lineage>
        <taxon>Eukaryota</taxon>
        <taxon>Metazoa</taxon>
        <taxon>Chordata</taxon>
        <taxon>Craniata</taxon>
        <taxon>Vertebrata</taxon>
        <taxon>Euteleostomi</taxon>
        <taxon>Mammalia</taxon>
        <taxon>Eutheria</taxon>
        <taxon>Euarchontoglires</taxon>
        <taxon>Primates</taxon>
        <taxon>Haplorrhini</taxon>
        <taxon>Catarrhini</taxon>
        <taxon>Hominidae</taxon>
        <taxon>Pongo</taxon>
    </lineage>
</organism>
<dbReference type="InterPro" id="IPR003879">
    <property type="entry name" value="Butyrophylin_SPRY"/>
</dbReference>
<accession>A0A8I5TC84</accession>
<keyword evidence="7" id="KW-1015">Disulfide bond</keyword>
<dbReference type="SUPFAM" id="SSF48726">
    <property type="entry name" value="Immunoglobulin"/>
    <property type="match status" value="2"/>
</dbReference>
<keyword evidence="6 10" id="KW-0472">Membrane</keyword>
<proteinExistence type="inferred from homology"/>
<keyword evidence="15" id="KW-1185">Reference proteome</keyword>
<dbReference type="Proteomes" id="UP000001595">
    <property type="component" value="Chromosome 6"/>
</dbReference>
<dbReference type="Ensembl" id="ENSPPYT00000041796.1">
    <property type="protein sequence ID" value="ENSPPYP00000032804.1"/>
    <property type="gene ID" value="ENSPPYG00000016329.3"/>
</dbReference>
<evidence type="ECO:0008006" key="16">
    <source>
        <dbReference type="Google" id="ProtNLM"/>
    </source>
</evidence>
<dbReference type="FunFam" id="2.60.40.10:FF:000088">
    <property type="entry name" value="Butyrophilin subfamily 1 member A1"/>
    <property type="match status" value="1"/>
</dbReference>
<feature type="domain" description="Ig-like" evidence="13">
    <location>
        <begin position="164"/>
        <end position="236"/>
    </location>
</feature>
<evidence type="ECO:0000256" key="8">
    <source>
        <dbReference type="ARBA" id="ARBA00023180"/>
    </source>
</evidence>
<keyword evidence="3 10" id="KW-0812">Transmembrane</keyword>
<dbReference type="InterPro" id="IPR013320">
    <property type="entry name" value="ConA-like_dom_sf"/>
</dbReference>
<gene>
    <name evidence="14" type="primary">LOC100447925</name>
</gene>
<reference evidence="14" key="2">
    <citation type="submission" date="2025-08" db="UniProtKB">
        <authorList>
            <consortium name="Ensembl"/>
        </authorList>
    </citation>
    <scope>IDENTIFICATION</scope>
</reference>
<dbReference type="SMART" id="SM00589">
    <property type="entry name" value="PRY"/>
    <property type="match status" value="1"/>
</dbReference>
<dbReference type="SMART" id="SM00406">
    <property type="entry name" value="IGv"/>
    <property type="match status" value="1"/>
</dbReference>
<keyword evidence="9" id="KW-0393">Immunoglobulin domain</keyword>
<dbReference type="GO" id="GO:0050852">
    <property type="term" value="P:T cell receptor signaling pathway"/>
    <property type="evidence" value="ECO:0007669"/>
    <property type="project" value="TreeGrafter"/>
</dbReference>
<dbReference type="Pfam" id="PF00622">
    <property type="entry name" value="SPRY"/>
    <property type="match status" value="1"/>
</dbReference>
<dbReference type="InterPro" id="IPR007110">
    <property type="entry name" value="Ig-like_dom"/>
</dbReference>
<evidence type="ECO:0000256" key="10">
    <source>
        <dbReference type="SAM" id="Phobius"/>
    </source>
</evidence>
<keyword evidence="5 10" id="KW-1133">Transmembrane helix</keyword>
<dbReference type="CDD" id="cd05713">
    <property type="entry name" value="IgV_MOG_like"/>
    <property type="match status" value="1"/>
</dbReference>
<feature type="signal peptide" evidence="11">
    <location>
        <begin position="1"/>
        <end position="29"/>
    </location>
</feature>
<dbReference type="SMART" id="SM00449">
    <property type="entry name" value="SPRY"/>
    <property type="match status" value="1"/>
</dbReference>
<dbReference type="InterPro" id="IPR013783">
    <property type="entry name" value="Ig-like_fold"/>
</dbReference>
<evidence type="ECO:0000259" key="13">
    <source>
        <dbReference type="PROSITE" id="PS50835"/>
    </source>
</evidence>
<dbReference type="SMART" id="SM00409">
    <property type="entry name" value="IG"/>
    <property type="match status" value="1"/>
</dbReference>
<sequence>MKMASSLACLLLNFHVSVFLVQLLTPCSAQFSVLGPSGPILAMVGEDADLPCHLFPTMSAETMELRWVSSSLRQVVNVYADGKEVEDRQSAPYRGRTSILRDGITAGKAALRIHNVTASDSGKYLCYFQDGDFYEKALVELKVAALGSDLHIDVKGYEDGGIHLECRSTGWYPQPQIQWSNDKGENILAVEALVVADGVGLYAVAAFVIMRGSSGVGVSCTIRSSLLSLEKTASISISDPFFRSAQSWIAALAGTLPVLLLLLGGAVYFLWQQREEKKTLFRKLKREQELREMAWSTMKGECSGEKYKNTDLFLICVSFLSDWKKALFKPADVILDPKTANPILLVSEDQRSVQRAKEPQDLPDNPERFNWHYCVLGCESFTSGRHYWEVEVGDRKEWHIGVCNENVQRKVWVKMTPENGFWTMGLTDGNKYRTLTEPRTILKLPKPPRKVGVFLDYETGDISFYNAVDGSHIHTFLDISFSKPVYPVFRILTLEPTALTICPVADHSLETPVTPGLANESGEPQAEVTCLCFSLPSSELRASRSTATNYNHKTTGTH</sequence>
<dbReference type="PROSITE" id="PS50835">
    <property type="entry name" value="IG_LIKE"/>
    <property type="match status" value="2"/>
</dbReference>
<evidence type="ECO:0000313" key="14">
    <source>
        <dbReference type="Ensembl" id="ENSPPYP00000032804.1"/>
    </source>
</evidence>
<evidence type="ECO:0000256" key="2">
    <source>
        <dbReference type="ARBA" id="ARBA00007591"/>
    </source>
</evidence>
<feature type="transmembrane region" description="Helical" evidence="10">
    <location>
        <begin position="248"/>
        <end position="271"/>
    </location>
</feature>
<protein>
    <recommendedName>
        <fullName evidence="16">Butyrophilin subfamily 3 member A3</fullName>
    </recommendedName>
</protein>
<evidence type="ECO:0000256" key="3">
    <source>
        <dbReference type="ARBA" id="ARBA00022692"/>
    </source>
</evidence>
<evidence type="ECO:0000259" key="12">
    <source>
        <dbReference type="PROSITE" id="PS50188"/>
    </source>
</evidence>